<keyword evidence="1" id="KW-0812">Transmembrane</keyword>
<reference evidence="3" key="1">
    <citation type="submission" date="2022-04" db="EMBL/GenBank/DDBJ databases">
        <title>Shinella lacus sp. nov., a novel member of the genus Shinella from water.</title>
        <authorList>
            <person name="Deng Y."/>
        </authorList>
    </citation>
    <scope>NUCLEOTIDE SEQUENCE</scope>
    <source>
        <strain evidence="3">JCM 31239</strain>
    </source>
</reference>
<evidence type="ECO:0000313" key="3">
    <source>
        <dbReference type="EMBL" id="MDO6123877.1"/>
    </source>
</evidence>
<feature type="transmembrane region" description="Helical" evidence="1">
    <location>
        <begin position="212"/>
        <end position="230"/>
    </location>
</feature>
<feature type="transmembrane region" description="Helical" evidence="1">
    <location>
        <begin position="37"/>
        <end position="57"/>
    </location>
</feature>
<dbReference type="RefSeq" id="WP_244759796.1">
    <property type="nucleotide sequence ID" value="NZ_JALJCJ010000001.1"/>
</dbReference>
<evidence type="ECO:0000313" key="4">
    <source>
        <dbReference type="Proteomes" id="UP001177080"/>
    </source>
</evidence>
<organism evidence="3 4">
    <name type="scientific">Shinella curvata</name>
    <dbReference type="NCBI Taxonomy" id="1817964"/>
    <lineage>
        <taxon>Bacteria</taxon>
        <taxon>Pseudomonadati</taxon>
        <taxon>Pseudomonadota</taxon>
        <taxon>Alphaproteobacteria</taxon>
        <taxon>Hyphomicrobiales</taxon>
        <taxon>Rhizobiaceae</taxon>
        <taxon>Shinella</taxon>
    </lineage>
</organism>
<dbReference type="GO" id="GO:0016746">
    <property type="term" value="F:acyltransferase activity"/>
    <property type="evidence" value="ECO:0007669"/>
    <property type="project" value="UniProtKB-KW"/>
</dbReference>
<dbReference type="InterPro" id="IPR002656">
    <property type="entry name" value="Acyl_transf_3_dom"/>
</dbReference>
<dbReference type="PANTHER" id="PTHR23028">
    <property type="entry name" value="ACETYLTRANSFERASE"/>
    <property type="match status" value="1"/>
</dbReference>
<keyword evidence="3" id="KW-0012">Acyltransferase</keyword>
<name>A0ABT8XJG5_9HYPH</name>
<accession>A0ABT8XJG5</accession>
<feature type="transmembrane region" description="Helical" evidence="1">
    <location>
        <begin position="161"/>
        <end position="179"/>
    </location>
</feature>
<evidence type="ECO:0000256" key="1">
    <source>
        <dbReference type="SAM" id="Phobius"/>
    </source>
</evidence>
<feature type="transmembrane region" description="Helical" evidence="1">
    <location>
        <begin position="272"/>
        <end position="294"/>
    </location>
</feature>
<feature type="domain" description="Acyltransferase 3" evidence="2">
    <location>
        <begin position="4"/>
        <end position="323"/>
    </location>
</feature>
<keyword evidence="4" id="KW-1185">Reference proteome</keyword>
<keyword evidence="3" id="KW-0808">Transferase</keyword>
<dbReference type="Proteomes" id="UP001177080">
    <property type="component" value="Unassembled WGS sequence"/>
</dbReference>
<feature type="transmembrane region" description="Helical" evidence="1">
    <location>
        <begin position="242"/>
        <end position="260"/>
    </location>
</feature>
<feature type="transmembrane region" description="Helical" evidence="1">
    <location>
        <begin position="185"/>
        <end position="207"/>
    </location>
</feature>
<keyword evidence="1" id="KW-0472">Membrane</keyword>
<protein>
    <submittedName>
        <fullName evidence="3">Acyltransferase</fullName>
    </submittedName>
</protein>
<feature type="transmembrane region" description="Helical" evidence="1">
    <location>
        <begin position="7"/>
        <end position="25"/>
    </location>
</feature>
<comment type="caution">
    <text evidence="3">The sequence shown here is derived from an EMBL/GenBank/DDBJ whole genome shotgun (WGS) entry which is preliminary data.</text>
</comment>
<feature type="transmembrane region" description="Helical" evidence="1">
    <location>
        <begin position="306"/>
        <end position="327"/>
    </location>
</feature>
<proteinExistence type="predicted"/>
<feature type="transmembrane region" description="Helical" evidence="1">
    <location>
        <begin position="125"/>
        <end position="149"/>
    </location>
</feature>
<dbReference type="PANTHER" id="PTHR23028:SF131">
    <property type="entry name" value="BLR2367 PROTEIN"/>
    <property type="match status" value="1"/>
</dbReference>
<feature type="transmembrane region" description="Helical" evidence="1">
    <location>
        <begin position="78"/>
        <end position="99"/>
    </location>
</feature>
<evidence type="ECO:0000259" key="2">
    <source>
        <dbReference type="Pfam" id="PF01757"/>
    </source>
</evidence>
<gene>
    <name evidence="3" type="ORF">GB928_022005</name>
</gene>
<dbReference type="InterPro" id="IPR050879">
    <property type="entry name" value="Acyltransferase_3"/>
</dbReference>
<keyword evidence="1" id="KW-1133">Transmembrane helix</keyword>
<dbReference type="EMBL" id="WHSC02000009">
    <property type="protein sequence ID" value="MDO6123877.1"/>
    <property type="molecule type" value="Genomic_DNA"/>
</dbReference>
<sequence>MLVQLQYLRAIAALMVVYFHAILQLRNVQPDALLNGALFGKSGVDLFFVLSGFVMWITTADKAIGAREFYTRRIVRIVPLYWALSLLAAFVAFVVPSILKSTVFDLPHVVATLLFLPWINPADPAGYMIAPVIVPGWTLNYEMYFYLLFGALLGLTKAVRPYALAGLLLAIFLLCRLLPQDVTAARFYGDSVIFEFVLGVLIGKVYLDGRRLGGAVAWPLIAVAGAVMVYNDWMEWDVPRLFSVGVPAAIVVGCVALVDFSRKPVVGWLNLLGDASFSLYLSHIFVLAGARMIYGKLPFDWMRNEALFVVFCLVASSVAAVLLHLLFEKPLDRFLRSRRQAPAQLSPVRPA</sequence>
<dbReference type="Pfam" id="PF01757">
    <property type="entry name" value="Acyl_transf_3"/>
    <property type="match status" value="1"/>
</dbReference>